<name>A0ABP9PU26_9ACTN</name>
<dbReference type="PROSITE" id="PS00798">
    <property type="entry name" value="ALDOKETO_REDUCTASE_1"/>
    <property type="match status" value="1"/>
</dbReference>
<dbReference type="InterPro" id="IPR023210">
    <property type="entry name" value="NADP_OxRdtase_dom"/>
</dbReference>
<dbReference type="SUPFAM" id="SSF51430">
    <property type="entry name" value="NAD(P)-linked oxidoreductase"/>
    <property type="match status" value="1"/>
</dbReference>
<feature type="domain" description="NADP-dependent oxidoreductase" evidence="4">
    <location>
        <begin position="23"/>
        <end position="262"/>
    </location>
</feature>
<keyword evidence="3" id="KW-0560">Oxidoreductase</keyword>
<dbReference type="PROSITE" id="PS00063">
    <property type="entry name" value="ALDOKETO_REDUCTASE_3"/>
    <property type="match status" value="1"/>
</dbReference>
<dbReference type="InterPro" id="IPR020471">
    <property type="entry name" value="AKR"/>
</dbReference>
<evidence type="ECO:0000259" key="4">
    <source>
        <dbReference type="Pfam" id="PF00248"/>
    </source>
</evidence>
<dbReference type="Gene3D" id="3.20.20.100">
    <property type="entry name" value="NADP-dependent oxidoreductase domain"/>
    <property type="match status" value="1"/>
</dbReference>
<comment type="similarity">
    <text evidence="1">Belongs to the aldo/keto reductase family.</text>
</comment>
<evidence type="ECO:0000256" key="2">
    <source>
        <dbReference type="ARBA" id="ARBA00022857"/>
    </source>
</evidence>
<evidence type="ECO:0000313" key="6">
    <source>
        <dbReference type="Proteomes" id="UP001500221"/>
    </source>
</evidence>
<gene>
    <name evidence="5" type="ORF">GCM10023340_31710</name>
</gene>
<evidence type="ECO:0000256" key="1">
    <source>
        <dbReference type="ARBA" id="ARBA00007905"/>
    </source>
</evidence>
<dbReference type="PANTHER" id="PTHR43827:SF3">
    <property type="entry name" value="NADP-DEPENDENT OXIDOREDUCTASE DOMAIN-CONTAINING PROTEIN"/>
    <property type="match status" value="1"/>
</dbReference>
<reference evidence="6" key="1">
    <citation type="journal article" date="2019" name="Int. J. Syst. Evol. Microbiol.">
        <title>The Global Catalogue of Microorganisms (GCM) 10K type strain sequencing project: providing services to taxonomists for standard genome sequencing and annotation.</title>
        <authorList>
            <consortium name="The Broad Institute Genomics Platform"/>
            <consortium name="The Broad Institute Genome Sequencing Center for Infectious Disease"/>
            <person name="Wu L."/>
            <person name="Ma J."/>
        </authorList>
    </citation>
    <scope>NUCLEOTIDE SEQUENCE [LARGE SCALE GENOMIC DNA]</scope>
    <source>
        <strain evidence="6">JCM 18459</strain>
    </source>
</reference>
<dbReference type="Proteomes" id="UP001500221">
    <property type="component" value="Unassembled WGS sequence"/>
</dbReference>
<dbReference type="EMBL" id="BAABKG010000004">
    <property type="protein sequence ID" value="GAA5152051.1"/>
    <property type="molecule type" value="Genomic_DNA"/>
</dbReference>
<dbReference type="InterPro" id="IPR036812">
    <property type="entry name" value="NAD(P)_OxRdtase_dom_sf"/>
</dbReference>
<organism evidence="5 6">
    <name type="scientific">Nocardioides marinquilinus</name>
    <dbReference type="NCBI Taxonomy" id="1210400"/>
    <lineage>
        <taxon>Bacteria</taxon>
        <taxon>Bacillati</taxon>
        <taxon>Actinomycetota</taxon>
        <taxon>Actinomycetes</taxon>
        <taxon>Propionibacteriales</taxon>
        <taxon>Nocardioidaceae</taxon>
        <taxon>Nocardioides</taxon>
    </lineage>
</organism>
<dbReference type="Pfam" id="PF00248">
    <property type="entry name" value="Aldo_ket_red"/>
    <property type="match status" value="1"/>
</dbReference>
<dbReference type="PANTHER" id="PTHR43827">
    <property type="entry name" value="2,5-DIKETO-D-GLUCONIC ACID REDUCTASE"/>
    <property type="match status" value="1"/>
</dbReference>
<evidence type="ECO:0000313" key="5">
    <source>
        <dbReference type="EMBL" id="GAA5152051.1"/>
    </source>
</evidence>
<proteinExistence type="inferred from homology"/>
<accession>A0ABP9PU26</accession>
<dbReference type="RefSeq" id="WP_345460626.1">
    <property type="nucleotide sequence ID" value="NZ_BAABKG010000004.1"/>
</dbReference>
<protein>
    <submittedName>
        <fullName evidence="5">Aldo/keto reductase</fullName>
    </submittedName>
</protein>
<dbReference type="CDD" id="cd19071">
    <property type="entry name" value="AKR_AKR1-5-like"/>
    <property type="match status" value="1"/>
</dbReference>
<keyword evidence="2" id="KW-0521">NADP</keyword>
<evidence type="ECO:0000256" key="3">
    <source>
        <dbReference type="ARBA" id="ARBA00023002"/>
    </source>
</evidence>
<dbReference type="PROSITE" id="PS00062">
    <property type="entry name" value="ALDOKETO_REDUCTASE_2"/>
    <property type="match status" value="1"/>
</dbReference>
<dbReference type="InterPro" id="IPR018170">
    <property type="entry name" value="Aldo/ket_reductase_CS"/>
</dbReference>
<sequence length="264" mass="28382">MAETPDVPTETAALPNGGAMPLLGFGTWQLRGDDAVRATGAALEAGYRHLDTATMYRNEAEVGRALAESGVAREEVFVTTKCPPDRADRALDTLRASLEQLRTDHVDLWLVHWPVGGAGRDVELWQRFVEAQQEGLAREVGVSNYDPALIDEVTDATGVRPAVNQVEWSPLLFDAGTVAAHRERDVVLEGYSTLKGGTLEHPTVVGIAERLGRTPAQVLVRWHVQHGIVVIPKSANPDRIRANADVGGFELSADDVAALDALGG</sequence>
<keyword evidence="6" id="KW-1185">Reference proteome</keyword>
<dbReference type="PRINTS" id="PR00069">
    <property type="entry name" value="ALDKETRDTASE"/>
</dbReference>
<comment type="caution">
    <text evidence="5">The sequence shown here is derived from an EMBL/GenBank/DDBJ whole genome shotgun (WGS) entry which is preliminary data.</text>
</comment>
<dbReference type="PIRSF" id="PIRSF000097">
    <property type="entry name" value="AKR"/>
    <property type="match status" value="1"/>
</dbReference>